<dbReference type="SUPFAM" id="SSF53067">
    <property type="entry name" value="Actin-like ATPase domain"/>
    <property type="match status" value="2"/>
</dbReference>
<dbReference type="PANTHER" id="PTHR12280:SF36">
    <property type="entry name" value="PANTOTHENATE KINASE 1"/>
    <property type="match status" value="1"/>
</dbReference>
<name>A0A1D6NSN5_MAIZE</name>
<reference evidence="1" key="1">
    <citation type="submission" date="2015-12" db="EMBL/GenBank/DDBJ databases">
        <title>Update maize B73 reference genome by single molecule sequencing technologies.</title>
        <authorList>
            <consortium name="Maize Genome Sequencing Project"/>
            <person name="Ware D."/>
        </authorList>
    </citation>
    <scope>NUCLEOTIDE SEQUENCE</scope>
    <source>
        <tissue evidence="1">Seedling</tissue>
    </source>
</reference>
<organism evidence="1">
    <name type="scientific">Zea mays</name>
    <name type="common">Maize</name>
    <dbReference type="NCBI Taxonomy" id="4577"/>
    <lineage>
        <taxon>Eukaryota</taxon>
        <taxon>Viridiplantae</taxon>
        <taxon>Streptophyta</taxon>
        <taxon>Embryophyta</taxon>
        <taxon>Tracheophyta</taxon>
        <taxon>Spermatophyta</taxon>
        <taxon>Magnoliopsida</taxon>
        <taxon>Liliopsida</taxon>
        <taxon>Poales</taxon>
        <taxon>Poaceae</taxon>
        <taxon>PACMAD clade</taxon>
        <taxon>Panicoideae</taxon>
        <taxon>Andropogonodae</taxon>
        <taxon>Andropogoneae</taxon>
        <taxon>Tripsacinae</taxon>
        <taxon>Zea</taxon>
    </lineage>
</organism>
<dbReference type="InterPro" id="IPR004567">
    <property type="entry name" value="Type_II_PanK"/>
</dbReference>
<dbReference type="InterPro" id="IPR043129">
    <property type="entry name" value="ATPase_NBD"/>
</dbReference>
<dbReference type="AlphaFoldDB" id="A0A1D6NSN5"/>
<evidence type="ECO:0000313" key="1">
    <source>
        <dbReference type="EMBL" id="AQL01267.1"/>
    </source>
</evidence>
<sequence length="285" mass="30622">MAEATGHGGRVVDLSGAEIRGDLEDRNPPIFLPRQPAASPLLALDIGGTLIKLVYTASRGGGADGTDLRFAKFERRRLQECFNFIRAEGLLASNAGGEGVTLKATGGGAYKFADDFLEKLGVCLDKLDEMDSVVSGANFLLQSIPGAAFTHMNGLRNPVDVSPNNLFPYLLVNIGSGVSILKVALLHWGCKSYDEFLQLSQKGDNFVLDLIVKDICGELVCQKQGLSTSTLASSFGKVITSKKKLTDYKPEDLASTLLSAFTYNIAQVSFFFSACLLVINIDFLP</sequence>
<dbReference type="GO" id="GO:0016301">
    <property type="term" value="F:kinase activity"/>
    <property type="evidence" value="ECO:0007669"/>
    <property type="project" value="UniProtKB-KW"/>
</dbReference>
<dbReference type="EMBL" id="CM000785">
    <property type="protein sequence ID" value="AQL01267.1"/>
    <property type="molecule type" value="Genomic_DNA"/>
</dbReference>
<dbReference type="ExpressionAtlas" id="A0A1D6NSN5">
    <property type="expression patterns" value="baseline and differential"/>
</dbReference>
<dbReference type="GO" id="GO:0015937">
    <property type="term" value="P:coenzyme A biosynthetic process"/>
    <property type="evidence" value="ECO:0007669"/>
    <property type="project" value="InterPro"/>
</dbReference>
<accession>A0A1D6NSN5</accession>
<dbReference type="PANTHER" id="PTHR12280">
    <property type="entry name" value="PANTOTHENATE KINASE"/>
    <property type="match status" value="1"/>
</dbReference>
<dbReference type="Gene3D" id="3.30.420.40">
    <property type="match status" value="1"/>
</dbReference>
<dbReference type="FunFam" id="3.30.420.510:FF:000013">
    <property type="entry name" value="Pantothenate kinase family protein"/>
    <property type="match status" value="1"/>
</dbReference>
<keyword evidence="1" id="KW-0418">Kinase</keyword>
<dbReference type="GO" id="GO:0005524">
    <property type="term" value="F:ATP binding"/>
    <property type="evidence" value="ECO:0007669"/>
    <property type="project" value="InterPro"/>
</dbReference>
<proteinExistence type="predicted"/>
<gene>
    <name evidence="1" type="ORF">ZEAMMB73_Zm00001d044985</name>
</gene>
<protein>
    <submittedName>
        <fullName evidence="1">Pantothenate kinase family protein</fullName>
    </submittedName>
</protein>
<dbReference type="Pfam" id="PF03630">
    <property type="entry name" value="Fumble"/>
    <property type="match status" value="2"/>
</dbReference>
<dbReference type="Gene3D" id="3.30.420.510">
    <property type="match status" value="1"/>
</dbReference>
<keyword evidence="1" id="KW-0808">Transferase</keyword>